<dbReference type="AlphaFoldDB" id="A0A550BRS9"/>
<comment type="caution">
    <text evidence="2">The sequence shown here is derived from an EMBL/GenBank/DDBJ whole genome shotgun (WGS) entry which is preliminary data.</text>
</comment>
<dbReference type="EMBL" id="VDMD01000207">
    <property type="protein sequence ID" value="TRM55254.1"/>
    <property type="molecule type" value="Genomic_DNA"/>
</dbReference>
<feature type="compositionally biased region" description="Acidic residues" evidence="1">
    <location>
        <begin position="592"/>
        <end position="601"/>
    </location>
</feature>
<feature type="compositionally biased region" description="Basic and acidic residues" evidence="1">
    <location>
        <begin position="701"/>
        <end position="716"/>
    </location>
</feature>
<protein>
    <submittedName>
        <fullName evidence="2">Uncharacterized protein</fullName>
    </submittedName>
</protein>
<feature type="region of interest" description="Disordered" evidence="1">
    <location>
        <begin position="558"/>
        <end position="783"/>
    </location>
</feature>
<sequence length="801" mass="87079">MPRSAKSGPKAPPGRRSIFSDAQLEYLRQFLDAYKSPSHGRIRGEAFWNQVIPPYFDKWPLAEPSVDYADCETDAARKAKLDAAKKAQMQGARDQIKGWFTRQTQVHNKPAVWRKHVIHATRPKKGKPRKFTDANMYKFYMTMPEYKEKVDAKAREDLGDRTLAPLETMLHWNAAAKELWDDESEEVKIQVQQAASAAHVERLAVWAQTLNSEAMTDKAREDARDNMVGALQPWIEQVLQITGCTTGTFIAGLPPRKGAPKVKLLTVHVGQTTVLKGARGFEDFNEDEYDDFLRAFAHFTSETTDEVFEDGGAPTKDSDVPEADPLDAMLTFENFDEIRLTKEHSAANGNEDDDGDDGAEVPGFETTPPPQVRTISHARPTAASGSGGTSSRRADAASAAAATTAAQSRAPPTIRSAPTDRAAASDTVSSATRRAVSPTASHASGPAASSIEPALETASATTTQPRRPKPTPRTYDVPEVIDTYLAKQQHLNIHLRGLLQRASEIKRGEYLHYMHRWSSSEISKANRLATEDAELGRSHPTRDAAIFTTLFAHWERAAEPSRMSAKTPPASKRKRTVQEEEEADYRVRGEEDGSEDDEDDVSQLPLRRSACHVQKRAPATSTSKTGAEGRKRKGPVTTPGSPRVGTPPQGDGDEDAAALQRNAVSHAPRDGDVCPPNDEGPRAQADDEASAAHNEAPQAPRSDDAAPGHGQVEEAQRMAAAMLSPGRLGETSTHLENDDAHPTGTDNASTSTKSAAITPEDVEMHDIAPDTEPSEQTTGNSSGLAIFDADTLNSCCCKPLT</sequence>
<gene>
    <name evidence="2" type="ORF">BD626DRAFT_578727</name>
</gene>
<evidence type="ECO:0000256" key="1">
    <source>
        <dbReference type="SAM" id="MobiDB-lite"/>
    </source>
</evidence>
<feature type="region of interest" description="Disordered" evidence="1">
    <location>
        <begin position="345"/>
        <end position="474"/>
    </location>
</feature>
<dbReference type="OrthoDB" id="3010839at2759"/>
<feature type="compositionally biased region" description="Low complexity" evidence="1">
    <location>
        <begin position="396"/>
        <end position="413"/>
    </location>
</feature>
<reference evidence="2 3" key="1">
    <citation type="journal article" date="2019" name="New Phytol.">
        <title>Comparative genomics reveals unique wood-decay strategies and fruiting body development in the Schizophyllaceae.</title>
        <authorList>
            <person name="Almasi E."/>
            <person name="Sahu N."/>
            <person name="Krizsan K."/>
            <person name="Balint B."/>
            <person name="Kovacs G.M."/>
            <person name="Kiss B."/>
            <person name="Cseklye J."/>
            <person name="Drula E."/>
            <person name="Henrissat B."/>
            <person name="Nagy I."/>
            <person name="Chovatia M."/>
            <person name="Adam C."/>
            <person name="LaButti K."/>
            <person name="Lipzen A."/>
            <person name="Riley R."/>
            <person name="Grigoriev I.V."/>
            <person name="Nagy L.G."/>
        </authorList>
    </citation>
    <scope>NUCLEOTIDE SEQUENCE [LARGE SCALE GENOMIC DNA]</scope>
    <source>
        <strain evidence="2 3">NL-1724</strain>
    </source>
</reference>
<organism evidence="2 3">
    <name type="scientific">Schizophyllum amplum</name>
    <dbReference type="NCBI Taxonomy" id="97359"/>
    <lineage>
        <taxon>Eukaryota</taxon>
        <taxon>Fungi</taxon>
        <taxon>Dikarya</taxon>
        <taxon>Basidiomycota</taxon>
        <taxon>Agaricomycotina</taxon>
        <taxon>Agaricomycetes</taxon>
        <taxon>Agaricomycetidae</taxon>
        <taxon>Agaricales</taxon>
        <taxon>Schizophyllaceae</taxon>
        <taxon>Schizophyllum</taxon>
    </lineage>
</organism>
<feature type="compositionally biased region" description="Polar residues" evidence="1">
    <location>
        <begin position="426"/>
        <end position="442"/>
    </location>
</feature>
<feature type="compositionally biased region" description="Acidic residues" evidence="1">
    <location>
        <begin position="350"/>
        <end position="359"/>
    </location>
</feature>
<evidence type="ECO:0000313" key="3">
    <source>
        <dbReference type="Proteomes" id="UP000320762"/>
    </source>
</evidence>
<feature type="region of interest" description="Disordered" evidence="1">
    <location>
        <begin position="304"/>
        <end position="323"/>
    </location>
</feature>
<accession>A0A550BRS9</accession>
<evidence type="ECO:0000313" key="2">
    <source>
        <dbReference type="EMBL" id="TRM55254.1"/>
    </source>
</evidence>
<name>A0A550BRS9_9AGAR</name>
<keyword evidence="3" id="KW-1185">Reference proteome</keyword>
<feature type="compositionally biased region" description="Polar residues" evidence="1">
    <location>
        <begin position="744"/>
        <end position="755"/>
    </location>
</feature>
<feature type="compositionally biased region" description="Polar residues" evidence="1">
    <location>
        <begin position="774"/>
        <end position="783"/>
    </location>
</feature>
<proteinExistence type="predicted"/>
<dbReference type="Proteomes" id="UP000320762">
    <property type="component" value="Unassembled WGS sequence"/>
</dbReference>